<proteinExistence type="predicted"/>
<gene>
    <name evidence="1" type="ORF">ElyMa_007071500</name>
</gene>
<dbReference type="EMBL" id="BMAT01014149">
    <property type="protein sequence ID" value="GFS26955.1"/>
    <property type="molecule type" value="Genomic_DNA"/>
</dbReference>
<comment type="caution">
    <text evidence="1">The sequence shown here is derived from an EMBL/GenBank/DDBJ whole genome shotgun (WGS) entry which is preliminary data.</text>
</comment>
<organism evidence="1 2">
    <name type="scientific">Elysia marginata</name>
    <dbReference type="NCBI Taxonomy" id="1093978"/>
    <lineage>
        <taxon>Eukaryota</taxon>
        <taxon>Metazoa</taxon>
        <taxon>Spiralia</taxon>
        <taxon>Lophotrochozoa</taxon>
        <taxon>Mollusca</taxon>
        <taxon>Gastropoda</taxon>
        <taxon>Heterobranchia</taxon>
        <taxon>Euthyneura</taxon>
        <taxon>Panpulmonata</taxon>
        <taxon>Sacoglossa</taxon>
        <taxon>Placobranchoidea</taxon>
        <taxon>Plakobranchidae</taxon>
        <taxon>Elysia</taxon>
    </lineage>
</organism>
<name>A0AAV4JX17_9GAST</name>
<keyword evidence="2" id="KW-1185">Reference proteome</keyword>
<evidence type="ECO:0000313" key="1">
    <source>
        <dbReference type="EMBL" id="GFS26955.1"/>
    </source>
</evidence>
<accession>A0AAV4JX17</accession>
<sequence length="99" mass="10541">MNKSSLSGHSLISSSKNEGKKRYILHNQSTFNKQLVPVMRHPLTVMRAVVVVAGERAVAAYKACCCCHGQARPLPGRTTSTASVAGRHPLTGGLLALLC</sequence>
<reference evidence="1 2" key="1">
    <citation type="journal article" date="2021" name="Elife">
        <title>Chloroplast acquisition without the gene transfer in kleptoplastic sea slugs, Plakobranchus ocellatus.</title>
        <authorList>
            <person name="Maeda T."/>
            <person name="Takahashi S."/>
            <person name="Yoshida T."/>
            <person name="Shimamura S."/>
            <person name="Takaki Y."/>
            <person name="Nagai Y."/>
            <person name="Toyoda A."/>
            <person name="Suzuki Y."/>
            <person name="Arimoto A."/>
            <person name="Ishii H."/>
            <person name="Satoh N."/>
            <person name="Nishiyama T."/>
            <person name="Hasebe M."/>
            <person name="Maruyama T."/>
            <person name="Minagawa J."/>
            <person name="Obokata J."/>
            <person name="Shigenobu S."/>
        </authorList>
    </citation>
    <scope>NUCLEOTIDE SEQUENCE [LARGE SCALE GENOMIC DNA]</scope>
</reference>
<dbReference type="Proteomes" id="UP000762676">
    <property type="component" value="Unassembled WGS sequence"/>
</dbReference>
<dbReference type="AlphaFoldDB" id="A0AAV4JX17"/>
<protein>
    <submittedName>
        <fullName evidence="1">Uncharacterized protein</fullName>
    </submittedName>
</protein>
<evidence type="ECO:0000313" key="2">
    <source>
        <dbReference type="Proteomes" id="UP000762676"/>
    </source>
</evidence>